<dbReference type="Pfam" id="PF13966">
    <property type="entry name" value="zf-RVT"/>
    <property type="match status" value="1"/>
</dbReference>
<comment type="caution">
    <text evidence="2">The sequence shown here is derived from an EMBL/GenBank/DDBJ whole genome shotgun (WGS) entry which is preliminary data.</text>
</comment>
<dbReference type="EMBL" id="JANJYJ010000004">
    <property type="protein sequence ID" value="KAK3220726.1"/>
    <property type="molecule type" value="Genomic_DNA"/>
</dbReference>
<protein>
    <recommendedName>
        <fullName evidence="1">Reverse transcriptase zinc-binding domain-containing protein</fullName>
    </recommendedName>
</protein>
<organism evidence="2 3">
    <name type="scientific">Dipteronia sinensis</name>
    <dbReference type="NCBI Taxonomy" id="43782"/>
    <lineage>
        <taxon>Eukaryota</taxon>
        <taxon>Viridiplantae</taxon>
        <taxon>Streptophyta</taxon>
        <taxon>Embryophyta</taxon>
        <taxon>Tracheophyta</taxon>
        <taxon>Spermatophyta</taxon>
        <taxon>Magnoliopsida</taxon>
        <taxon>eudicotyledons</taxon>
        <taxon>Gunneridae</taxon>
        <taxon>Pentapetalae</taxon>
        <taxon>rosids</taxon>
        <taxon>malvids</taxon>
        <taxon>Sapindales</taxon>
        <taxon>Sapindaceae</taxon>
        <taxon>Hippocastanoideae</taxon>
        <taxon>Acereae</taxon>
        <taxon>Dipteronia</taxon>
    </lineage>
</organism>
<dbReference type="Proteomes" id="UP001281410">
    <property type="component" value="Unassembled WGS sequence"/>
</dbReference>
<dbReference type="AlphaFoldDB" id="A0AAE0AMI6"/>
<gene>
    <name evidence="2" type="ORF">Dsin_014696</name>
</gene>
<keyword evidence="3" id="KW-1185">Reference proteome</keyword>
<dbReference type="InterPro" id="IPR026960">
    <property type="entry name" value="RVT-Znf"/>
</dbReference>
<evidence type="ECO:0000313" key="2">
    <source>
        <dbReference type="EMBL" id="KAK3220726.1"/>
    </source>
</evidence>
<evidence type="ECO:0000259" key="1">
    <source>
        <dbReference type="Pfam" id="PF13966"/>
    </source>
</evidence>
<evidence type="ECO:0000313" key="3">
    <source>
        <dbReference type="Proteomes" id="UP001281410"/>
    </source>
</evidence>
<feature type="domain" description="Reverse transcriptase zinc-binding" evidence="1">
    <location>
        <begin position="36"/>
        <end position="122"/>
    </location>
</feature>
<accession>A0AAE0AMI6</accession>
<sequence>MSFFLDLDKELICSIPVDFQERDDCLSWHFDKTGSYTVKSGYKVAMDAKCQEASSNLKVEQQWWLSLWNLKIPLKVKVFAWKACLNGLPCLINLRKRNVLVNPICHCCNLEEETLEHALFWC</sequence>
<proteinExistence type="predicted"/>
<name>A0AAE0AMI6_9ROSI</name>
<reference evidence="2" key="1">
    <citation type="journal article" date="2023" name="Plant J.">
        <title>Genome sequences and population genomics provide insights into the demographic history, inbreeding, and mutation load of two 'living fossil' tree species of Dipteronia.</title>
        <authorList>
            <person name="Feng Y."/>
            <person name="Comes H.P."/>
            <person name="Chen J."/>
            <person name="Zhu S."/>
            <person name="Lu R."/>
            <person name="Zhang X."/>
            <person name="Li P."/>
            <person name="Qiu J."/>
            <person name="Olsen K.M."/>
            <person name="Qiu Y."/>
        </authorList>
    </citation>
    <scope>NUCLEOTIDE SEQUENCE</scope>
    <source>
        <strain evidence="2">NBL</strain>
    </source>
</reference>